<evidence type="ECO:0000313" key="2">
    <source>
        <dbReference type="Proteomes" id="UP001328107"/>
    </source>
</evidence>
<dbReference type="Proteomes" id="UP001328107">
    <property type="component" value="Unassembled WGS sequence"/>
</dbReference>
<keyword evidence="2" id="KW-1185">Reference proteome</keyword>
<accession>A0AAN4Z4F7</accession>
<dbReference type="AlphaFoldDB" id="A0AAN4Z4F7"/>
<sequence length="98" mass="11333">LISPVLILRKILRKRARQQNREAFCSMSWFDKSKNISIFIARFAIDSCSLLACSFIHFASPEHTSQIRKGTDYHFLDSQLTKMIGAQRVEKSGNFSFF</sequence>
<proteinExistence type="predicted"/>
<evidence type="ECO:0000313" key="1">
    <source>
        <dbReference type="EMBL" id="GMR31075.1"/>
    </source>
</evidence>
<comment type="caution">
    <text evidence="1">The sequence shown here is derived from an EMBL/GenBank/DDBJ whole genome shotgun (WGS) entry which is preliminary data.</text>
</comment>
<gene>
    <name evidence="1" type="ORF">PMAYCL1PPCAC_01270</name>
</gene>
<name>A0AAN4Z4F7_9BILA</name>
<feature type="non-terminal residue" evidence="1">
    <location>
        <position position="1"/>
    </location>
</feature>
<reference evidence="2" key="1">
    <citation type="submission" date="2022-10" db="EMBL/GenBank/DDBJ databases">
        <title>Genome assembly of Pristionchus species.</title>
        <authorList>
            <person name="Yoshida K."/>
            <person name="Sommer R.J."/>
        </authorList>
    </citation>
    <scope>NUCLEOTIDE SEQUENCE [LARGE SCALE GENOMIC DNA]</scope>
    <source>
        <strain evidence="2">RS5460</strain>
    </source>
</reference>
<dbReference type="EMBL" id="BTRK01000001">
    <property type="protein sequence ID" value="GMR31075.1"/>
    <property type="molecule type" value="Genomic_DNA"/>
</dbReference>
<protein>
    <submittedName>
        <fullName evidence="1">Uncharacterized protein</fullName>
    </submittedName>
</protein>
<organism evidence="1 2">
    <name type="scientific">Pristionchus mayeri</name>
    <dbReference type="NCBI Taxonomy" id="1317129"/>
    <lineage>
        <taxon>Eukaryota</taxon>
        <taxon>Metazoa</taxon>
        <taxon>Ecdysozoa</taxon>
        <taxon>Nematoda</taxon>
        <taxon>Chromadorea</taxon>
        <taxon>Rhabditida</taxon>
        <taxon>Rhabditina</taxon>
        <taxon>Diplogasteromorpha</taxon>
        <taxon>Diplogasteroidea</taxon>
        <taxon>Neodiplogasteridae</taxon>
        <taxon>Pristionchus</taxon>
    </lineage>
</organism>